<dbReference type="Pfam" id="PF14059">
    <property type="entry name" value="DUF4251"/>
    <property type="match status" value="1"/>
</dbReference>
<dbReference type="Proteomes" id="UP000306552">
    <property type="component" value="Unassembled WGS sequence"/>
</dbReference>
<comment type="caution">
    <text evidence="1">The sequence shown here is derived from an EMBL/GenBank/DDBJ whole genome shotgun (WGS) entry which is preliminary data.</text>
</comment>
<proteinExistence type="predicted"/>
<organism evidence="1 2">
    <name type="scientific">Mesohalobacter halotolerans</name>
    <dbReference type="NCBI Taxonomy" id="1883405"/>
    <lineage>
        <taxon>Bacteria</taxon>
        <taxon>Pseudomonadati</taxon>
        <taxon>Bacteroidota</taxon>
        <taxon>Flavobacteriia</taxon>
        <taxon>Flavobacteriales</taxon>
        <taxon>Flavobacteriaceae</taxon>
        <taxon>Mesohalobacter</taxon>
    </lineage>
</organism>
<dbReference type="RefSeq" id="WP_138930803.1">
    <property type="nucleotide sequence ID" value="NZ_SWMU01000001.1"/>
</dbReference>
<keyword evidence="2" id="KW-1185">Reference proteome</keyword>
<dbReference type="AlphaFoldDB" id="A0A4U5TS35"/>
<dbReference type="EMBL" id="SWMU01000001">
    <property type="protein sequence ID" value="TKS57100.1"/>
    <property type="molecule type" value="Genomic_DNA"/>
</dbReference>
<dbReference type="InterPro" id="IPR025347">
    <property type="entry name" value="DUF4251"/>
</dbReference>
<protein>
    <submittedName>
        <fullName evidence="1">DUF4251 domain-containing protein</fullName>
    </submittedName>
</protein>
<evidence type="ECO:0000313" key="1">
    <source>
        <dbReference type="EMBL" id="TKS57100.1"/>
    </source>
</evidence>
<dbReference type="OrthoDB" id="1448121at2"/>
<reference evidence="1 2" key="1">
    <citation type="submission" date="2019-04" db="EMBL/GenBank/DDBJ databases">
        <title>Psychroflexus halotolerans sp. nov., isolated from a marine solar saltern.</title>
        <authorList>
            <person name="Feng X."/>
        </authorList>
    </citation>
    <scope>NUCLEOTIDE SEQUENCE [LARGE SCALE GENOMIC DNA]</scope>
    <source>
        <strain evidence="1 2">WDS2C27</strain>
    </source>
</reference>
<sequence length="199" mass="22577">MKKNITCKLQMLICIAIAVGLFYSCKAHKIDKSKTKIKNKAILDSLYALKSYYVDVNTAYPFNTSSYSQVANTLLRNNAGNTANRIDLSGDGNYLEIQNDSVKAYLPFFGEQRLSAGDYGGRDLSIKIDEPVDELLKQIDSKKDKLTLKFSTKQDGSDNDKYKIIIDIFPNENVSVKIMPVYRTFMRYDGHLNTENDKK</sequence>
<evidence type="ECO:0000313" key="2">
    <source>
        <dbReference type="Proteomes" id="UP000306552"/>
    </source>
</evidence>
<accession>A0A4U5TS35</accession>
<dbReference type="Gene3D" id="2.40.128.410">
    <property type="match status" value="1"/>
</dbReference>
<name>A0A4U5TS35_9FLAO</name>
<dbReference type="PROSITE" id="PS51257">
    <property type="entry name" value="PROKAR_LIPOPROTEIN"/>
    <property type="match status" value="1"/>
</dbReference>
<gene>
    <name evidence="1" type="ORF">FCN74_01400</name>
</gene>